<accession>A0A7I8DJ60</accession>
<dbReference type="Pfam" id="PF06161">
    <property type="entry name" value="DUF975"/>
    <property type="match status" value="1"/>
</dbReference>
<keyword evidence="1" id="KW-0812">Transmembrane</keyword>
<feature type="transmembrane region" description="Helical" evidence="1">
    <location>
        <begin position="187"/>
        <end position="209"/>
    </location>
</feature>
<reference evidence="2 3" key="2">
    <citation type="submission" date="2020-08" db="EMBL/GenBank/DDBJ databases">
        <authorList>
            <person name="Ueki A."/>
            <person name="Tonouchi A."/>
        </authorList>
    </citation>
    <scope>NUCLEOTIDE SEQUENCE [LARGE SCALE GENOMIC DNA]</scope>
    <source>
        <strain evidence="2 3">CTTW</strain>
    </source>
</reference>
<sequence length="234" mass="26759">MLRARDYRARAREALKGNWGLAVGTGFAVEAISMALIYIVQFALVLTGLLSFNALAYLDENAFPSPIGVLAYFILTILVNFVILAISVGYYYFNINLVKGSEFRFENIFARVGKLFKIFGLFFMIGLFTFLWTLLFIIPGIIASFRYVMAPYIMAENPEIGIMEAIRQSKEMMKGYKWKYFCLQISFLGWILLGMVTFFIGLLWVAPYIQAATAAFYLHVSRRNEQSGYDFNDE</sequence>
<dbReference type="InterPro" id="IPR010380">
    <property type="entry name" value="DUF975"/>
</dbReference>
<dbReference type="AlphaFoldDB" id="A0A7I8DJ60"/>
<gene>
    <name evidence="2" type="ORF">bsdcttw_07780</name>
</gene>
<keyword evidence="1" id="KW-0472">Membrane</keyword>
<dbReference type="RefSeq" id="WP_225903784.1">
    <property type="nucleotide sequence ID" value="NZ_AP023368.1"/>
</dbReference>
<dbReference type="EMBL" id="AP023368">
    <property type="protein sequence ID" value="BCJ97737.1"/>
    <property type="molecule type" value="Genomic_DNA"/>
</dbReference>
<dbReference type="KEGG" id="acht:bsdcttw_07780"/>
<evidence type="ECO:0000313" key="2">
    <source>
        <dbReference type="EMBL" id="BCJ97737.1"/>
    </source>
</evidence>
<reference evidence="2 3" key="1">
    <citation type="submission" date="2020-08" db="EMBL/GenBank/DDBJ databases">
        <title>Draft genome sequencing of an Anaerocolumna strain isolated from anoxic soil subjected to BSD treatment.</title>
        <authorList>
            <person name="Uek A."/>
            <person name="Tonouchi A."/>
        </authorList>
    </citation>
    <scope>NUCLEOTIDE SEQUENCE [LARGE SCALE GENOMIC DNA]</scope>
    <source>
        <strain evidence="2 3">CTTW</strain>
    </source>
</reference>
<evidence type="ECO:0000256" key="1">
    <source>
        <dbReference type="SAM" id="Phobius"/>
    </source>
</evidence>
<keyword evidence="1" id="KW-1133">Transmembrane helix</keyword>
<protein>
    <submittedName>
        <fullName evidence="2">Membrane protein</fullName>
    </submittedName>
</protein>
<keyword evidence="3" id="KW-1185">Reference proteome</keyword>
<name>A0A7I8DJ60_9FIRM</name>
<dbReference type="Proteomes" id="UP000515703">
    <property type="component" value="Chromosome"/>
</dbReference>
<organism evidence="2 3">
    <name type="scientific">Anaerocolumna chitinilytica</name>
    <dbReference type="NCBI Taxonomy" id="1727145"/>
    <lineage>
        <taxon>Bacteria</taxon>
        <taxon>Bacillati</taxon>
        <taxon>Bacillota</taxon>
        <taxon>Clostridia</taxon>
        <taxon>Lachnospirales</taxon>
        <taxon>Lachnospiraceae</taxon>
        <taxon>Anaerocolumna</taxon>
    </lineage>
</organism>
<feature type="transmembrane region" description="Helical" evidence="1">
    <location>
        <begin position="21"/>
        <end position="50"/>
    </location>
</feature>
<evidence type="ECO:0000313" key="3">
    <source>
        <dbReference type="Proteomes" id="UP000515703"/>
    </source>
</evidence>
<feature type="transmembrane region" description="Helical" evidence="1">
    <location>
        <begin position="70"/>
        <end position="93"/>
    </location>
</feature>
<dbReference type="PANTHER" id="PTHR40076:SF1">
    <property type="entry name" value="MEMBRANE PROTEIN"/>
    <property type="match status" value="1"/>
</dbReference>
<dbReference type="PANTHER" id="PTHR40076">
    <property type="entry name" value="MEMBRANE PROTEIN-RELATED"/>
    <property type="match status" value="1"/>
</dbReference>
<proteinExistence type="predicted"/>
<feature type="transmembrane region" description="Helical" evidence="1">
    <location>
        <begin position="114"/>
        <end position="142"/>
    </location>
</feature>